<evidence type="ECO:0000259" key="5">
    <source>
        <dbReference type="Pfam" id="PF00005"/>
    </source>
</evidence>
<feature type="domain" description="ABC transporter" evidence="5">
    <location>
        <begin position="19"/>
        <end position="60"/>
    </location>
</feature>
<proteinExistence type="inferred from homology"/>
<reference evidence="6 7" key="1">
    <citation type="submission" date="2016-10" db="EMBL/GenBank/DDBJ databases">
        <authorList>
            <person name="de Groot N.N."/>
        </authorList>
    </citation>
    <scope>NUCLEOTIDE SEQUENCE [LARGE SCALE GENOMIC DNA]</scope>
    <source>
        <strain evidence="6 7">DSM 45514</strain>
    </source>
</reference>
<dbReference type="STRING" id="1236220.SAMN04488112_1039"/>
<feature type="region of interest" description="Disordered" evidence="4">
    <location>
        <begin position="57"/>
        <end position="93"/>
    </location>
</feature>
<dbReference type="SUPFAM" id="SSF52540">
    <property type="entry name" value="P-loop containing nucleoside triphosphate hydrolases"/>
    <property type="match status" value="1"/>
</dbReference>
<dbReference type="InterPro" id="IPR027417">
    <property type="entry name" value="P-loop_NTPase"/>
</dbReference>
<organism evidence="6 7">
    <name type="scientific">Melghirimyces thermohalophilus</name>
    <dbReference type="NCBI Taxonomy" id="1236220"/>
    <lineage>
        <taxon>Bacteria</taxon>
        <taxon>Bacillati</taxon>
        <taxon>Bacillota</taxon>
        <taxon>Bacilli</taxon>
        <taxon>Bacillales</taxon>
        <taxon>Thermoactinomycetaceae</taxon>
        <taxon>Melghirimyces</taxon>
    </lineage>
</organism>
<keyword evidence="2" id="KW-0813">Transport</keyword>
<accession>A0A1G6IQ15</accession>
<evidence type="ECO:0000256" key="3">
    <source>
        <dbReference type="ARBA" id="ARBA00022970"/>
    </source>
</evidence>
<feature type="compositionally biased region" description="Polar residues" evidence="4">
    <location>
        <begin position="65"/>
        <end position="93"/>
    </location>
</feature>
<dbReference type="GO" id="GO:0015807">
    <property type="term" value="P:L-amino acid transport"/>
    <property type="evidence" value="ECO:0007669"/>
    <property type="project" value="TreeGrafter"/>
</dbReference>
<dbReference type="InterPro" id="IPR003439">
    <property type="entry name" value="ABC_transporter-like_ATP-bd"/>
</dbReference>
<dbReference type="GO" id="GO:0015658">
    <property type="term" value="F:branched-chain amino acid transmembrane transporter activity"/>
    <property type="evidence" value="ECO:0007669"/>
    <property type="project" value="TreeGrafter"/>
</dbReference>
<dbReference type="Gene3D" id="3.40.50.300">
    <property type="entry name" value="P-loop containing nucleotide triphosphate hydrolases"/>
    <property type="match status" value="1"/>
</dbReference>
<evidence type="ECO:0000256" key="4">
    <source>
        <dbReference type="SAM" id="MobiDB-lite"/>
    </source>
</evidence>
<dbReference type="PANTHER" id="PTHR43820:SF4">
    <property type="entry name" value="HIGH-AFFINITY BRANCHED-CHAIN AMINO ACID TRANSPORT ATP-BINDING PROTEIN LIVF"/>
    <property type="match status" value="1"/>
</dbReference>
<dbReference type="EMBL" id="FMZA01000003">
    <property type="protein sequence ID" value="SDC08652.1"/>
    <property type="molecule type" value="Genomic_DNA"/>
</dbReference>
<comment type="similarity">
    <text evidence="1">Belongs to the ABC transporter superfamily.</text>
</comment>
<gene>
    <name evidence="6" type="ORF">SAMN04488112_1039</name>
</gene>
<name>A0A1G6IQ15_9BACL</name>
<evidence type="ECO:0000313" key="6">
    <source>
        <dbReference type="EMBL" id="SDC08652.1"/>
    </source>
</evidence>
<dbReference type="Proteomes" id="UP000199387">
    <property type="component" value="Unassembled WGS sequence"/>
</dbReference>
<evidence type="ECO:0000256" key="2">
    <source>
        <dbReference type="ARBA" id="ARBA00022448"/>
    </source>
</evidence>
<dbReference type="PANTHER" id="PTHR43820">
    <property type="entry name" value="HIGH-AFFINITY BRANCHED-CHAIN AMINO ACID TRANSPORT ATP-BINDING PROTEIN LIVF"/>
    <property type="match status" value="1"/>
</dbReference>
<dbReference type="GO" id="GO:0016887">
    <property type="term" value="F:ATP hydrolysis activity"/>
    <property type="evidence" value="ECO:0007669"/>
    <property type="project" value="InterPro"/>
</dbReference>
<dbReference type="InterPro" id="IPR052156">
    <property type="entry name" value="BCAA_Transport_ATP-bd_LivF"/>
</dbReference>
<evidence type="ECO:0000256" key="1">
    <source>
        <dbReference type="ARBA" id="ARBA00005417"/>
    </source>
</evidence>
<dbReference type="AlphaFoldDB" id="A0A1G6IQ15"/>
<dbReference type="GO" id="GO:0005524">
    <property type="term" value="F:ATP binding"/>
    <property type="evidence" value="ECO:0007669"/>
    <property type="project" value="InterPro"/>
</dbReference>
<protein>
    <submittedName>
        <fullName evidence="6">ABC transporter</fullName>
    </submittedName>
</protein>
<keyword evidence="3" id="KW-0029">Amino-acid transport</keyword>
<keyword evidence="7" id="KW-1185">Reference proteome</keyword>
<sequence length="93" mass="9675">MADLKLSDLHVNYGSFVALKNVSLKVHRGELVVLLGANGAGKSTMFRAISGLTKPSRGGRYASGINGSTAGQPVESSKPVSFNAQRGENCSLP</sequence>
<evidence type="ECO:0000313" key="7">
    <source>
        <dbReference type="Proteomes" id="UP000199387"/>
    </source>
</evidence>
<dbReference type="Pfam" id="PF00005">
    <property type="entry name" value="ABC_tran"/>
    <property type="match status" value="1"/>
</dbReference>